<evidence type="ECO:0000313" key="8">
    <source>
        <dbReference type="Proteomes" id="UP000034407"/>
    </source>
</evidence>
<dbReference type="PANTHER" id="PTHR43133">
    <property type="entry name" value="RNA POLYMERASE ECF-TYPE SIGMA FACTO"/>
    <property type="match status" value="1"/>
</dbReference>
<dbReference type="GO" id="GO:0003677">
    <property type="term" value="F:DNA binding"/>
    <property type="evidence" value="ECO:0007669"/>
    <property type="project" value="InterPro"/>
</dbReference>
<dbReference type="CDD" id="cd06171">
    <property type="entry name" value="Sigma70_r4"/>
    <property type="match status" value="1"/>
</dbReference>
<dbReference type="Gene3D" id="1.10.10.10">
    <property type="entry name" value="Winged helix-like DNA-binding domain superfamily/Winged helix DNA-binding domain"/>
    <property type="match status" value="1"/>
</dbReference>
<keyword evidence="2" id="KW-0805">Transcription regulation</keyword>
<comment type="similarity">
    <text evidence="1">Belongs to the sigma-70 factor family. ECF subfamily.</text>
</comment>
<dbReference type="InterPro" id="IPR013325">
    <property type="entry name" value="RNA_pol_sigma_r2"/>
</dbReference>
<dbReference type="Proteomes" id="UP000034407">
    <property type="component" value="Unassembled WGS sequence"/>
</dbReference>
<dbReference type="GO" id="GO:0006352">
    <property type="term" value="P:DNA-templated transcription initiation"/>
    <property type="evidence" value="ECO:0007669"/>
    <property type="project" value="InterPro"/>
</dbReference>
<proteinExistence type="inferred from homology"/>
<dbReference type="Gene3D" id="1.10.1740.10">
    <property type="match status" value="1"/>
</dbReference>
<keyword evidence="3" id="KW-0731">Sigma factor</keyword>
<dbReference type="Pfam" id="PF08281">
    <property type="entry name" value="Sigma70_r4_2"/>
    <property type="match status" value="1"/>
</dbReference>
<evidence type="ECO:0000256" key="4">
    <source>
        <dbReference type="ARBA" id="ARBA00023163"/>
    </source>
</evidence>
<feature type="domain" description="RNA polymerase sigma-70 region 2" evidence="5">
    <location>
        <begin position="27"/>
        <end position="93"/>
    </location>
</feature>
<dbReference type="PANTHER" id="PTHR43133:SF51">
    <property type="entry name" value="RNA POLYMERASE SIGMA FACTOR"/>
    <property type="match status" value="1"/>
</dbReference>
<dbReference type="Pfam" id="PF04542">
    <property type="entry name" value="Sigma70_r2"/>
    <property type="match status" value="1"/>
</dbReference>
<dbReference type="PATRIC" id="fig|1629550.3.peg.1415"/>
<accession>A0A0M3DIL2</accession>
<keyword evidence="8" id="KW-1185">Reference proteome</keyword>
<protein>
    <submittedName>
        <fullName evidence="7">Uncharacterized protein</fullName>
    </submittedName>
</protein>
<dbReference type="RefSeq" id="WP_046823107.1">
    <property type="nucleotide sequence ID" value="NZ_LBBT01000207.1"/>
</dbReference>
<organism evidence="7 8">
    <name type="scientific">Paraclostridium benzoelyticum</name>
    <dbReference type="NCBI Taxonomy" id="1629550"/>
    <lineage>
        <taxon>Bacteria</taxon>
        <taxon>Bacillati</taxon>
        <taxon>Bacillota</taxon>
        <taxon>Clostridia</taxon>
        <taxon>Peptostreptococcales</taxon>
        <taxon>Peptostreptococcaceae</taxon>
        <taxon>Paraclostridium</taxon>
    </lineage>
</organism>
<dbReference type="OrthoDB" id="1918609at2"/>
<dbReference type="InterPro" id="IPR039425">
    <property type="entry name" value="RNA_pol_sigma-70-like"/>
</dbReference>
<comment type="caution">
    <text evidence="7">The sequence shown here is derived from an EMBL/GenBank/DDBJ whole genome shotgun (WGS) entry which is preliminary data.</text>
</comment>
<evidence type="ECO:0000256" key="2">
    <source>
        <dbReference type="ARBA" id="ARBA00023015"/>
    </source>
</evidence>
<sequence>MKKYDYKQIEKLVIKAQSGDNEAFEELYSTTYKNVYFYVLSILKDDTLAEDISQDVFLIVMKSINDLKNPKLFIAWVKKIAYNRCLQEINSSKKLAYCNYEDTLKNDTFSEVDNVIEHTYEKKEKHTYLVSLIDKLSLQHKNLILFKYYEGLKSEEIAFIMDMPLGTVKSGLHYAKKKLKSMYLSDNFYGMIFIPSISKSLNIHYYNTAKNITVPSLAKSIYLSQNAAASTNYLGGSSKINIGNNFKFTAVSSTIVTSGILLTTIGLDPRIKSISYNDSKYTNKDLELEITLRNSAFLDEIYILDANGNKIYSSTSKHNKISTVITENGAYKIYTKSIFNKTNTKDIDVNCIDKTKPQIIDYKYNEEEIVINVTDYLSNIDYDKSYITDVDGNKAEIFSNENKNEIKLKTSKYNTNFTLYLYDKSGNLSKYLINIKFK</sequence>
<dbReference type="SUPFAM" id="SSF88659">
    <property type="entry name" value="Sigma3 and sigma4 domains of RNA polymerase sigma factors"/>
    <property type="match status" value="1"/>
</dbReference>
<keyword evidence="4" id="KW-0804">Transcription</keyword>
<evidence type="ECO:0000259" key="5">
    <source>
        <dbReference type="Pfam" id="PF04542"/>
    </source>
</evidence>
<evidence type="ECO:0000259" key="6">
    <source>
        <dbReference type="Pfam" id="PF08281"/>
    </source>
</evidence>
<gene>
    <name evidence="7" type="ORF">VN21_09825</name>
</gene>
<evidence type="ECO:0000256" key="1">
    <source>
        <dbReference type="ARBA" id="ARBA00010641"/>
    </source>
</evidence>
<dbReference type="GO" id="GO:0016987">
    <property type="term" value="F:sigma factor activity"/>
    <property type="evidence" value="ECO:0007669"/>
    <property type="project" value="UniProtKB-KW"/>
</dbReference>
<feature type="domain" description="RNA polymerase sigma factor 70 region 4 type 2" evidence="6">
    <location>
        <begin position="128"/>
        <end position="179"/>
    </location>
</feature>
<dbReference type="InterPro" id="IPR007627">
    <property type="entry name" value="RNA_pol_sigma70_r2"/>
</dbReference>
<dbReference type="SUPFAM" id="SSF88946">
    <property type="entry name" value="Sigma2 domain of RNA polymerase sigma factors"/>
    <property type="match status" value="1"/>
</dbReference>
<evidence type="ECO:0000256" key="3">
    <source>
        <dbReference type="ARBA" id="ARBA00023082"/>
    </source>
</evidence>
<name>A0A0M3DIL2_9FIRM</name>
<evidence type="ECO:0000313" key="7">
    <source>
        <dbReference type="EMBL" id="KKY01232.1"/>
    </source>
</evidence>
<dbReference type="InterPro" id="IPR036388">
    <property type="entry name" value="WH-like_DNA-bd_sf"/>
</dbReference>
<dbReference type="AlphaFoldDB" id="A0A0M3DIL2"/>
<dbReference type="InterPro" id="IPR013324">
    <property type="entry name" value="RNA_pol_sigma_r3/r4-like"/>
</dbReference>
<reference evidence="7 8" key="1">
    <citation type="submission" date="2015-04" db="EMBL/GenBank/DDBJ databases">
        <title>Microcin producing Clostridium sp. JC272T.</title>
        <authorList>
            <person name="Jyothsna T."/>
            <person name="Sasikala C."/>
            <person name="Ramana C."/>
        </authorList>
    </citation>
    <scope>NUCLEOTIDE SEQUENCE [LARGE SCALE GENOMIC DNA]</scope>
    <source>
        <strain evidence="7 8">JC272</strain>
    </source>
</reference>
<dbReference type="EMBL" id="LBBT01000207">
    <property type="protein sequence ID" value="KKY01232.1"/>
    <property type="molecule type" value="Genomic_DNA"/>
</dbReference>
<dbReference type="InterPro" id="IPR014284">
    <property type="entry name" value="RNA_pol_sigma-70_dom"/>
</dbReference>
<dbReference type="InterPro" id="IPR013249">
    <property type="entry name" value="RNA_pol_sigma70_r4_t2"/>
</dbReference>
<dbReference type="NCBIfam" id="TIGR02937">
    <property type="entry name" value="sigma70-ECF"/>
    <property type="match status" value="1"/>
</dbReference>